<reference evidence="1 2" key="1">
    <citation type="submission" date="2021-06" db="EMBL/GenBank/DDBJ databases">
        <title>Chromosome-level genome assembly of the red-tail catfish (Hemibagrus wyckioides).</title>
        <authorList>
            <person name="Shao F."/>
        </authorList>
    </citation>
    <scope>NUCLEOTIDE SEQUENCE [LARGE SCALE GENOMIC DNA]</scope>
    <source>
        <strain evidence="1">EC202008001</strain>
        <tissue evidence="1">Blood</tissue>
    </source>
</reference>
<protein>
    <submittedName>
        <fullName evidence="1">Uncharacterized protein</fullName>
    </submittedName>
</protein>
<dbReference type="AlphaFoldDB" id="A0A9D3N3B2"/>
<comment type="caution">
    <text evidence="1">The sequence shown here is derived from an EMBL/GenBank/DDBJ whole genome shotgun (WGS) entry which is preliminary data.</text>
</comment>
<proteinExistence type="predicted"/>
<gene>
    <name evidence="1" type="ORF">KOW79_021130</name>
</gene>
<dbReference type="Proteomes" id="UP000824219">
    <property type="component" value="Linkage Group LG27"/>
</dbReference>
<evidence type="ECO:0000313" key="1">
    <source>
        <dbReference type="EMBL" id="KAG7315042.1"/>
    </source>
</evidence>
<keyword evidence="2" id="KW-1185">Reference proteome</keyword>
<organism evidence="1 2">
    <name type="scientific">Hemibagrus wyckioides</name>
    <dbReference type="NCBI Taxonomy" id="337641"/>
    <lineage>
        <taxon>Eukaryota</taxon>
        <taxon>Metazoa</taxon>
        <taxon>Chordata</taxon>
        <taxon>Craniata</taxon>
        <taxon>Vertebrata</taxon>
        <taxon>Euteleostomi</taxon>
        <taxon>Actinopterygii</taxon>
        <taxon>Neopterygii</taxon>
        <taxon>Teleostei</taxon>
        <taxon>Ostariophysi</taxon>
        <taxon>Siluriformes</taxon>
        <taxon>Bagridae</taxon>
        <taxon>Hemibagrus</taxon>
    </lineage>
</organism>
<dbReference type="EMBL" id="JAHKSW010000027">
    <property type="protein sequence ID" value="KAG7315042.1"/>
    <property type="molecule type" value="Genomic_DNA"/>
</dbReference>
<name>A0A9D3N3B2_9TELE</name>
<sequence>MVLYSQHLYLGSCVPHMRYLGFYAHMALAFQILYSKGFCVSRSISWCLSSSVPRTACFSTSYFPGSNLSRVLCSQDSMYLWSYIPGTQSSQYLMFPVSCPVYLS</sequence>
<accession>A0A9D3N3B2</accession>
<evidence type="ECO:0000313" key="2">
    <source>
        <dbReference type="Proteomes" id="UP000824219"/>
    </source>
</evidence>